<evidence type="ECO:0000313" key="4">
    <source>
        <dbReference type="Proteomes" id="UP000245212"/>
    </source>
</evidence>
<evidence type="ECO:0000313" key="3">
    <source>
        <dbReference type="EMBL" id="PWF23046.1"/>
    </source>
</evidence>
<dbReference type="Proteomes" id="UP000245212">
    <property type="component" value="Unassembled WGS sequence"/>
</dbReference>
<comment type="caution">
    <text evidence="3">The sequence shown here is derived from an EMBL/GenBank/DDBJ whole genome shotgun (WGS) entry which is preliminary data.</text>
</comment>
<evidence type="ECO:0000256" key="1">
    <source>
        <dbReference type="ARBA" id="ARBA00022443"/>
    </source>
</evidence>
<dbReference type="SUPFAM" id="SSF50044">
    <property type="entry name" value="SH3-domain"/>
    <property type="match status" value="2"/>
</dbReference>
<dbReference type="EMBL" id="QETA01000003">
    <property type="protein sequence ID" value="PWF23046.1"/>
    <property type="molecule type" value="Genomic_DNA"/>
</dbReference>
<dbReference type="SMART" id="SM00326">
    <property type="entry name" value="SH3"/>
    <property type="match status" value="2"/>
</dbReference>
<proteinExistence type="predicted"/>
<dbReference type="AlphaFoldDB" id="A0A2V1JZ35"/>
<dbReference type="InterPro" id="IPR036028">
    <property type="entry name" value="SH3-like_dom_sf"/>
</dbReference>
<gene>
    <name evidence="3" type="ORF">DD235_08565</name>
</gene>
<dbReference type="InterPro" id="IPR014593">
    <property type="entry name" value="UCP034961_SH3_2"/>
</dbReference>
<keyword evidence="1" id="KW-0728">SH3 domain</keyword>
<dbReference type="Gene3D" id="2.30.30.40">
    <property type="entry name" value="SH3 Domains"/>
    <property type="match status" value="1"/>
</dbReference>
<protein>
    <submittedName>
        <fullName evidence="3">Ligand-binding protein SH3</fullName>
    </submittedName>
</protein>
<feature type="domain" description="SH3" evidence="2">
    <location>
        <begin position="61"/>
        <end position="118"/>
    </location>
</feature>
<keyword evidence="4" id="KW-1185">Reference proteome</keyword>
<accession>A0A2V1JZ35</accession>
<dbReference type="RefSeq" id="WP_109061660.1">
    <property type="nucleotide sequence ID" value="NZ_QETA01000003.1"/>
</dbReference>
<evidence type="ECO:0000259" key="2">
    <source>
        <dbReference type="PROSITE" id="PS50002"/>
    </source>
</evidence>
<reference evidence="4" key="1">
    <citation type="submission" date="2018-05" db="EMBL/GenBank/DDBJ databases">
        <authorList>
            <person name="Li Y."/>
        </authorList>
    </citation>
    <scope>NUCLEOTIDE SEQUENCE [LARGE SCALE GENOMIC DNA]</scope>
    <source>
        <strain evidence="4">3d-2-2</strain>
    </source>
</reference>
<name>A0A2V1JZ35_9BURK</name>
<sequence>MRYIVVRPHRSEYPDPIRLVIGDVFVIGECYEGPESWDDWFFCTLPGHPGGWVPSQVIERQDDGMGRALEDYCARELDIDTGDILDGGRMLNGWIWCRRNADGESGWVPQDNLKPVSVG</sequence>
<dbReference type="InterPro" id="IPR001452">
    <property type="entry name" value="SH3_domain"/>
</dbReference>
<organism evidence="3 4">
    <name type="scientific">Corticimicrobacter populi</name>
    <dbReference type="NCBI Taxonomy" id="2175229"/>
    <lineage>
        <taxon>Bacteria</taxon>
        <taxon>Pseudomonadati</taxon>
        <taxon>Pseudomonadota</taxon>
        <taxon>Betaproteobacteria</taxon>
        <taxon>Burkholderiales</taxon>
        <taxon>Alcaligenaceae</taxon>
        <taxon>Corticimicrobacter</taxon>
    </lineage>
</organism>
<dbReference type="Pfam" id="PF07653">
    <property type="entry name" value="SH3_2"/>
    <property type="match status" value="2"/>
</dbReference>
<dbReference type="PROSITE" id="PS50002">
    <property type="entry name" value="SH3"/>
    <property type="match status" value="1"/>
</dbReference>
<dbReference type="PIRSF" id="PIRSF034961">
    <property type="entry name" value="UCP034961_SH3_2"/>
    <property type="match status" value="1"/>
</dbReference>